<evidence type="ECO:0000256" key="1">
    <source>
        <dbReference type="ARBA" id="ARBA00023266"/>
    </source>
</evidence>
<dbReference type="EMBL" id="CP129113">
    <property type="protein sequence ID" value="WLV25596.1"/>
    <property type="molecule type" value="Genomic_DNA"/>
</dbReference>
<dbReference type="PROSITE" id="PS50206">
    <property type="entry name" value="RHODANESE_3"/>
    <property type="match status" value="1"/>
</dbReference>
<organism evidence="3 4">
    <name type="scientific">Aciduricibacillus chroicocephali</name>
    <dbReference type="NCBI Taxonomy" id="3054939"/>
    <lineage>
        <taxon>Bacteria</taxon>
        <taxon>Bacillati</taxon>
        <taxon>Bacillota</taxon>
        <taxon>Bacilli</taxon>
        <taxon>Bacillales</taxon>
        <taxon>Bacillaceae</taxon>
        <taxon>Aciduricibacillus</taxon>
    </lineage>
</organism>
<dbReference type="SUPFAM" id="SSF52821">
    <property type="entry name" value="Rhodanese/Cell cycle control phosphatase"/>
    <property type="match status" value="1"/>
</dbReference>
<dbReference type="Pfam" id="PF00581">
    <property type="entry name" value="Rhodanese"/>
    <property type="match status" value="1"/>
</dbReference>
<keyword evidence="4" id="KW-1185">Reference proteome</keyword>
<keyword evidence="3" id="KW-0808">Transferase</keyword>
<dbReference type="InterPro" id="IPR027417">
    <property type="entry name" value="P-loop_NTPase"/>
</dbReference>
<protein>
    <submittedName>
        <fullName evidence="3">tRNA 2-selenouridine(34) synthase MnmH</fullName>
        <ecNumber evidence="3">2.5.1.-</ecNumber>
    </submittedName>
</protein>
<dbReference type="SMART" id="SM00450">
    <property type="entry name" value="RHOD"/>
    <property type="match status" value="1"/>
</dbReference>
<dbReference type="InterPro" id="IPR017582">
    <property type="entry name" value="SelU"/>
</dbReference>
<dbReference type="InterPro" id="IPR036873">
    <property type="entry name" value="Rhodanese-like_dom_sf"/>
</dbReference>
<dbReference type="NCBIfam" id="NF008750">
    <property type="entry name" value="PRK11784.1-2"/>
    <property type="match status" value="1"/>
</dbReference>
<sequence>MQQEYTIEELLELRESGKYALVDVRSPKEFQEASIPGAINIPVFSNEERSEIGTLYKQESPEAAKQRGLEIFSDKLPRFINDFQKLNKPVAVFCWRGGMRSKTATTVLDLMGVKAGRLKGGIRSYRQYVVKTMESYNLKSDLIVLNGYTGTGKTKLLHQLLDKGYPVIDLEQMAGHRGSIFGQIGLLPNNQKKFDSLLLQDLEKYKDKKHIIIEGESKRIGKVVLPEFFYSKKESGTQFFLHLPIDVRVANIMEDYKPEESPEQFLEAFQFIKRNIHSPIANEIQKLLEGKQFPKAIALLLEYYYDSRYEHAITQSEGETVHIHAESMEDAFQQLRSNLKNIKF</sequence>
<dbReference type="Gene3D" id="3.40.50.300">
    <property type="entry name" value="P-loop containing nucleotide triphosphate hydrolases"/>
    <property type="match status" value="1"/>
</dbReference>
<dbReference type="Gene3D" id="3.40.250.10">
    <property type="entry name" value="Rhodanese-like domain"/>
    <property type="match status" value="1"/>
</dbReference>
<evidence type="ECO:0000259" key="2">
    <source>
        <dbReference type="PROSITE" id="PS50206"/>
    </source>
</evidence>
<evidence type="ECO:0000313" key="3">
    <source>
        <dbReference type="EMBL" id="WLV25596.1"/>
    </source>
</evidence>
<reference evidence="3" key="1">
    <citation type="submission" date="2023-06" db="EMBL/GenBank/DDBJ databases">
        <title>A Treasure from Seagulls: Isolation and Description of Aciduricobacillus qingdaonensis gen. nov., sp. nov., a Rare Obligately Uric Acid-utilizing Member in the Family Bacillaceae.</title>
        <authorList>
            <person name="Liu W."/>
            <person name="Wang B."/>
        </authorList>
    </citation>
    <scope>NUCLEOTIDE SEQUENCE</scope>
    <source>
        <strain evidence="3">44XB</strain>
    </source>
</reference>
<evidence type="ECO:0000313" key="4">
    <source>
        <dbReference type="Proteomes" id="UP001180087"/>
    </source>
</evidence>
<dbReference type="EC" id="2.5.1.-" evidence="3"/>
<gene>
    <name evidence="3" type="primary">mnmH</name>
    <name evidence="3" type="ORF">QR721_05155</name>
</gene>
<dbReference type="InterPro" id="IPR001763">
    <property type="entry name" value="Rhodanese-like_dom"/>
</dbReference>
<dbReference type="GO" id="GO:0016740">
    <property type="term" value="F:transferase activity"/>
    <property type="evidence" value="ECO:0007669"/>
    <property type="project" value="UniProtKB-KW"/>
</dbReference>
<dbReference type="RefSeq" id="WP_348029388.1">
    <property type="nucleotide sequence ID" value="NZ_CP129113.1"/>
</dbReference>
<dbReference type="PANTHER" id="PTHR30401">
    <property type="entry name" value="TRNA 2-SELENOURIDINE SYNTHASE"/>
    <property type="match status" value="1"/>
</dbReference>
<dbReference type="Pfam" id="PF26341">
    <property type="entry name" value="AAA_SelU"/>
    <property type="match status" value="1"/>
</dbReference>
<name>A0ABY9KXK2_9BACI</name>
<dbReference type="PANTHER" id="PTHR30401:SF0">
    <property type="entry name" value="TRNA 2-SELENOURIDINE SYNTHASE"/>
    <property type="match status" value="1"/>
</dbReference>
<dbReference type="NCBIfam" id="TIGR03167">
    <property type="entry name" value="tRNA_sel_U_synt"/>
    <property type="match status" value="1"/>
</dbReference>
<dbReference type="Proteomes" id="UP001180087">
    <property type="component" value="Chromosome"/>
</dbReference>
<keyword evidence="1" id="KW-0711">Selenium</keyword>
<dbReference type="SUPFAM" id="SSF52540">
    <property type="entry name" value="P-loop containing nucleoside triphosphate hydrolases"/>
    <property type="match status" value="1"/>
</dbReference>
<accession>A0ABY9KXK2</accession>
<feature type="domain" description="Rhodanese" evidence="2">
    <location>
        <begin position="15"/>
        <end position="134"/>
    </location>
</feature>
<dbReference type="InterPro" id="IPR058840">
    <property type="entry name" value="AAA_SelU"/>
</dbReference>
<proteinExistence type="predicted"/>
<dbReference type="NCBIfam" id="NF008752">
    <property type="entry name" value="PRK11784.1-4"/>
    <property type="match status" value="1"/>
</dbReference>